<accession>A0A8C4N9G5</accession>
<name>A0A8C4N9G5_EPTBU</name>
<dbReference type="Proteomes" id="UP000694388">
    <property type="component" value="Unplaced"/>
</dbReference>
<feature type="domain" description="Guanylate kinase-like" evidence="6">
    <location>
        <begin position="409"/>
        <end position="598"/>
    </location>
</feature>
<evidence type="ECO:0000256" key="4">
    <source>
        <dbReference type="SAM" id="MobiDB-lite"/>
    </source>
</evidence>
<dbReference type="SUPFAM" id="SSF52540">
    <property type="entry name" value="P-loop containing nucleoside triphosphate hydrolases"/>
    <property type="match status" value="1"/>
</dbReference>
<dbReference type="Gene3D" id="3.40.50.300">
    <property type="entry name" value="P-loop containing nucleotide triphosphate hydrolases"/>
    <property type="match status" value="1"/>
</dbReference>
<dbReference type="OMA" id="EIIQILX"/>
<dbReference type="PROSITE" id="PS51022">
    <property type="entry name" value="L27"/>
    <property type="match status" value="1"/>
</dbReference>
<evidence type="ECO:0000256" key="3">
    <source>
        <dbReference type="PROSITE-ProRule" id="PRU00192"/>
    </source>
</evidence>
<dbReference type="SMART" id="SM00569">
    <property type="entry name" value="L27"/>
    <property type="match status" value="2"/>
</dbReference>
<dbReference type="PROSITE" id="PS50002">
    <property type="entry name" value="SH3"/>
    <property type="match status" value="1"/>
</dbReference>
<dbReference type="InterPro" id="IPR020590">
    <property type="entry name" value="Guanylate_kinase_CS"/>
</dbReference>
<dbReference type="PANTHER" id="PTHR23122">
    <property type="entry name" value="MEMBRANE-ASSOCIATED GUANYLATE KINASE MAGUK"/>
    <property type="match status" value="1"/>
</dbReference>
<sequence>MMRGGQQSPEVCRPTRVEMPPALASPQSVDAGMVLALIPAQLQGQSEVAEDLAFLKAICGDRSMQSLLKVHENLKNYLKTSPMPVVQSGSSLMQDLLEELQIAQTNGESRELLELLAKPHVQALLTTHDTVARKDFLPTLPPLPNNFEDVDEETVKIVHLVKNKEPLGATIKRHDVSGAIVIARIMRGGAADRSGLIHMGDELKEVNGVRVDHKEPEEVIQILAQSQNALTFKIIPALKEDISPRETKLFLHALFDYQPSEDPAIPCREAGLAFSRGDVLQVVSQDDVAWWQARHTGGSLVRAGLIPSKLYMERRLASKHTISPLTPQKKNKSRLSNEPVHSEDGNPEEPGTDSEVYIAGLRRSFRQSLRNRRVLKSMFDIKRSGDYETPEPPTYEEVIQYQRMPPDPFRLVVLVGPPGVGIGELKRKLVASNPEHYEGTVPTTTRQKKSQEEEGKEYHFVTRHVFDTDLQNNRLVEHGEYKGNLYGTTVDSIRAVMIAGKVCVLDAIPQAIKAVRTSEFKPYVVFVKPSGMEKQRDTRTLAPNDDGKDARQTFVDEELQEMISAAEHMGAQYGYLFDLVLVNDQIDTTFQELQRALHRLEHEPAWVPLSWVLS</sequence>
<dbReference type="Pfam" id="PF00595">
    <property type="entry name" value="PDZ"/>
    <property type="match status" value="1"/>
</dbReference>
<dbReference type="SMART" id="SM00326">
    <property type="entry name" value="SH3"/>
    <property type="match status" value="1"/>
</dbReference>
<dbReference type="CDD" id="cd00071">
    <property type="entry name" value="GMPK"/>
    <property type="match status" value="1"/>
</dbReference>
<dbReference type="InterPro" id="IPR036892">
    <property type="entry name" value="L27_dom_sf"/>
</dbReference>
<protein>
    <submittedName>
        <fullName evidence="9">MAGUK p55 scaffold protein 7</fullName>
    </submittedName>
</protein>
<evidence type="ECO:0000313" key="10">
    <source>
        <dbReference type="Proteomes" id="UP000694388"/>
    </source>
</evidence>
<evidence type="ECO:0000259" key="8">
    <source>
        <dbReference type="PROSITE" id="PS51022"/>
    </source>
</evidence>
<dbReference type="FunFam" id="3.30.63.10:FF:000002">
    <property type="entry name" value="Guanylate kinase 1"/>
    <property type="match status" value="1"/>
</dbReference>
<dbReference type="Pfam" id="PF00625">
    <property type="entry name" value="Guanylate_kin"/>
    <property type="match status" value="1"/>
</dbReference>
<reference evidence="9" key="1">
    <citation type="submission" date="2025-08" db="UniProtKB">
        <authorList>
            <consortium name="Ensembl"/>
        </authorList>
    </citation>
    <scope>IDENTIFICATION</scope>
</reference>
<dbReference type="InterPro" id="IPR008144">
    <property type="entry name" value="Guanylate_kin-like_dom"/>
</dbReference>
<evidence type="ECO:0000256" key="1">
    <source>
        <dbReference type="ARBA" id="ARBA00007014"/>
    </source>
</evidence>
<dbReference type="InterPro" id="IPR050716">
    <property type="entry name" value="MAGUK"/>
</dbReference>
<dbReference type="PROSITE" id="PS00856">
    <property type="entry name" value="GUANYLATE_KINASE_1"/>
    <property type="match status" value="1"/>
</dbReference>
<dbReference type="InterPro" id="IPR027417">
    <property type="entry name" value="P-loop_NTPase"/>
</dbReference>
<feature type="domain" description="L27" evidence="8">
    <location>
        <begin position="82"/>
        <end position="139"/>
    </location>
</feature>
<feature type="region of interest" description="Disordered" evidence="4">
    <location>
        <begin position="321"/>
        <end position="354"/>
    </location>
</feature>
<dbReference type="SMART" id="SM00072">
    <property type="entry name" value="GuKc"/>
    <property type="match status" value="1"/>
</dbReference>
<feature type="domain" description="PDZ" evidence="7">
    <location>
        <begin position="157"/>
        <end position="238"/>
    </location>
</feature>
<dbReference type="InterPro" id="IPR001452">
    <property type="entry name" value="SH3_domain"/>
</dbReference>
<keyword evidence="10" id="KW-1185">Reference proteome</keyword>
<dbReference type="GeneTree" id="ENSGT00940000156232"/>
<dbReference type="SUPFAM" id="SSF101288">
    <property type="entry name" value="L27 domain"/>
    <property type="match status" value="1"/>
</dbReference>
<evidence type="ECO:0000256" key="2">
    <source>
        <dbReference type="ARBA" id="ARBA00022443"/>
    </source>
</evidence>
<dbReference type="InterPro" id="IPR014775">
    <property type="entry name" value="L27_C"/>
</dbReference>
<dbReference type="SUPFAM" id="SSF50156">
    <property type="entry name" value="PDZ domain-like"/>
    <property type="match status" value="1"/>
</dbReference>
<dbReference type="InterPro" id="IPR036028">
    <property type="entry name" value="SH3-like_dom_sf"/>
</dbReference>
<dbReference type="Ensembl" id="ENSEBUT00000001305.1">
    <property type="protein sequence ID" value="ENSEBUP00000000991.1"/>
    <property type="gene ID" value="ENSEBUG00000000955.1"/>
</dbReference>
<dbReference type="SUPFAM" id="SSF50044">
    <property type="entry name" value="SH3-domain"/>
    <property type="match status" value="1"/>
</dbReference>
<organism evidence="9 10">
    <name type="scientific">Eptatretus burgeri</name>
    <name type="common">Inshore hagfish</name>
    <dbReference type="NCBI Taxonomy" id="7764"/>
    <lineage>
        <taxon>Eukaryota</taxon>
        <taxon>Metazoa</taxon>
        <taxon>Chordata</taxon>
        <taxon>Craniata</taxon>
        <taxon>Vertebrata</taxon>
        <taxon>Cyclostomata</taxon>
        <taxon>Myxini</taxon>
        <taxon>Myxiniformes</taxon>
        <taxon>Myxinidae</taxon>
        <taxon>Eptatretinae</taxon>
        <taxon>Eptatretus</taxon>
    </lineage>
</organism>
<feature type="domain" description="SH3" evidence="5">
    <location>
        <begin position="246"/>
        <end position="316"/>
    </location>
</feature>
<dbReference type="InterPro" id="IPR001478">
    <property type="entry name" value="PDZ"/>
</dbReference>
<dbReference type="CDD" id="cd11862">
    <property type="entry name" value="SH3_MPP"/>
    <property type="match status" value="1"/>
</dbReference>
<dbReference type="Gene3D" id="2.30.42.10">
    <property type="match status" value="1"/>
</dbReference>
<evidence type="ECO:0000313" key="9">
    <source>
        <dbReference type="Ensembl" id="ENSEBUP00000000991.1"/>
    </source>
</evidence>
<evidence type="ECO:0000259" key="7">
    <source>
        <dbReference type="PROSITE" id="PS50106"/>
    </source>
</evidence>
<dbReference type="AlphaFoldDB" id="A0A8C4N9G5"/>
<dbReference type="PROSITE" id="PS50052">
    <property type="entry name" value="GUANYLATE_KINASE_2"/>
    <property type="match status" value="1"/>
</dbReference>
<proteinExistence type="inferred from homology"/>
<comment type="similarity">
    <text evidence="1">Belongs to the MAGUK family.</text>
</comment>
<reference evidence="9" key="2">
    <citation type="submission" date="2025-09" db="UniProtKB">
        <authorList>
            <consortium name="Ensembl"/>
        </authorList>
    </citation>
    <scope>IDENTIFICATION</scope>
</reference>
<evidence type="ECO:0000259" key="6">
    <source>
        <dbReference type="PROSITE" id="PS50052"/>
    </source>
</evidence>
<keyword evidence="2 3" id="KW-0728">SH3 domain</keyword>
<dbReference type="PROSITE" id="PS50106">
    <property type="entry name" value="PDZ"/>
    <property type="match status" value="1"/>
</dbReference>
<dbReference type="Gene3D" id="2.30.30.40">
    <property type="entry name" value="SH3 Domains"/>
    <property type="match status" value="1"/>
</dbReference>
<dbReference type="InterPro" id="IPR036034">
    <property type="entry name" value="PDZ_sf"/>
</dbReference>
<evidence type="ECO:0000259" key="5">
    <source>
        <dbReference type="PROSITE" id="PS50002"/>
    </source>
</evidence>
<dbReference type="CDD" id="cd06799">
    <property type="entry name" value="PDZ_MPP3-MPP4-MPP7-like"/>
    <property type="match status" value="1"/>
</dbReference>
<dbReference type="Pfam" id="PF00018">
    <property type="entry name" value="SH3_1"/>
    <property type="match status" value="1"/>
</dbReference>
<dbReference type="Gene3D" id="1.10.287.650">
    <property type="entry name" value="L27 domain"/>
    <property type="match status" value="1"/>
</dbReference>
<dbReference type="Pfam" id="PF02828">
    <property type="entry name" value="L27"/>
    <property type="match status" value="2"/>
</dbReference>
<dbReference type="InterPro" id="IPR008145">
    <property type="entry name" value="GK/Ca_channel_bsu"/>
</dbReference>
<dbReference type="SMART" id="SM00228">
    <property type="entry name" value="PDZ"/>
    <property type="match status" value="1"/>
</dbReference>
<dbReference type="InterPro" id="IPR004172">
    <property type="entry name" value="L27_dom"/>
</dbReference>